<feature type="non-terminal residue" evidence="6">
    <location>
        <position position="33"/>
    </location>
</feature>
<reference evidence="6 7" key="1">
    <citation type="journal article" date="2014" name="Antonie Van Leeuwenhoek">
        <title>Oenococcus alcoholitolerans sp. nov., a lactic acid bacteria isolated from cachaca and ethanol fermentation processes.</title>
        <authorList>
            <person name="Badotti F."/>
            <person name="Moreira A.P."/>
            <person name="Tonon L.A."/>
            <person name="de Lucena B.T."/>
            <person name="Gomes Fde C."/>
            <person name="Kruger R."/>
            <person name="Thompson C.C."/>
            <person name="de Morais M.A.Jr."/>
            <person name="Rosa C.A."/>
            <person name="Thompson F.L."/>
        </authorList>
    </citation>
    <scope>NUCLEOTIDE SEQUENCE [LARGE SCALE GENOMIC DNA]</scope>
    <source>
        <strain evidence="6 7">UFRJ-M7.2.18</strain>
    </source>
</reference>
<evidence type="ECO:0000256" key="5">
    <source>
        <dbReference type="ARBA" id="ARBA00022839"/>
    </source>
</evidence>
<keyword evidence="3" id="KW-0540">Nuclease</keyword>
<proteinExistence type="inferred from homology"/>
<evidence type="ECO:0000256" key="4">
    <source>
        <dbReference type="ARBA" id="ARBA00022801"/>
    </source>
</evidence>
<dbReference type="InterPro" id="IPR037004">
    <property type="entry name" value="Exonuc_VII_ssu_sf"/>
</dbReference>
<evidence type="ECO:0000256" key="1">
    <source>
        <dbReference type="ARBA" id="ARBA00009998"/>
    </source>
</evidence>
<protein>
    <submittedName>
        <fullName evidence="6">Uncharacterized protein</fullName>
    </submittedName>
</protein>
<organism evidence="6 7">
    <name type="scientific">Oenococcus alcoholitolerans</name>
    <dbReference type="NCBI Taxonomy" id="931074"/>
    <lineage>
        <taxon>Bacteria</taxon>
        <taxon>Bacillati</taxon>
        <taxon>Bacillota</taxon>
        <taxon>Bacilli</taxon>
        <taxon>Lactobacillales</taxon>
        <taxon>Lactobacillaceae</taxon>
        <taxon>Oenococcus</taxon>
    </lineage>
</organism>
<sequence>MKDLKAIVSSLEDGNQPIDKSLNDFKNGVEIST</sequence>
<evidence type="ECO:0000256" key="3">
    <source>
        <dbReference type="ARBA" id="ARBA00022722"/>
    </source>
</evidence>
<dbReference type="Gene3D" id="1.10.287.1040">
    <property type="entry name" value="Exonuclease VII, small subunit"/>
    <property type="match status" value="1"/>
</dbReference>
<evidence type="ECO:0000313" key="6">
    <source>
        <dbReference type="EMBL" id="KGO31736.1"/>
    </source>
</evidence>
<name>A0ABR4XQJ1_9LACO</name>
<gene>
    <name evidence="6" type="ORF">Q757_05400</name>
</gene>
<evidence type="ECO:0000313" key="7">
    <source>
        <dbReference type="Proteomes" id="UP000030023"/>
    </source>
</evidence>
<dbReference type="Pfam" id="PF02609">
    <property type="entry name" value="Exonuc_VII_S"/>
    <property type="match status" value="1"/>
</dbReference>
<comment type="similarity">
    <text evidence="1">Belongs to the XseB family.</text>
</comment>
<dbReference type="EMBL" id="AXCV01000230">
    <property type="protein sequence ID" value="KGO31736.1"/>
    <property type="molecule type" value="Genomic_DNA"/>
</dbReference>
<comment type="caution">
    <text evidence="6">The sequence shown here is derived from an EMBL/GenBank/DDBJ whole genome shotgun (WGS) entry which is preliminary data.</text>
</comment>
<keyword evidence="4" id="KW-0378">Hydrolase</keyword>
<keyword evidence="5" id="KW-0269">Exonuclease</keyword>
<dbReference type="SUPFAM" id="SSF116842">
    <property type="entry name" value="XseB-like"/>
    <property type="match status" value="1"/>
</dbReference>
<evidence type="ECO:0000256" key="2">
    <source>
        <dbReference type="ARBA" id="ARBA00022490"/>
    </source>
</evidence>
<dbReference type="InterPro" id="IPR003761">
    <property type="entry name" value="Exonuc_VII_S"/>
</dbReference>
<accession>A0ABR4XQJ1</accession>
<keyword evidence="7" id="KW-1185">Reference proteome</keyword>
<dbReference type="Proteomes" id="UP000030023">
    <property type="component" value="Unassembled WGS sequence"/>
</dbReference>
<keyword evidence="2" id="KW-0963">Cytoplasm</keyword>